<dbReference type="Proteomes" id="UP000887574">
    <property type="component" value="Unplaced"/>
</dbReference>
<reference evidence="2" key="1">
    <citation type="submission" date="2022-11" db="UniProtKB">
        <authorList>
            <consortium name="WormBaseParasite"/>
        </authorList>
    </citation>
    <scope>IDENTIFICATION</scope>
</reference>
<dbReference type="PANTHER" id="PTHR47020">
    <property type="entry name" value="HILLARIN"/>
    <property type="match status" value="1"/>
</dbReference>
<organism evidence="1 2">
    <name type="scientific">Ditylenchus dipsaci</name>
    <dbReference type="NCBI Taxonomy" id="166011"/>
    <lineage>
        <taxon>Eukaryota</taxon>
        <taxon>Metazoa</taxon>
        <taxon>Ecdysozoa</taxon>
        <taxon>Nematoda</taxon>
        <taxon>Chromadorea</taxon>
        <taxon>Rhabditida</taxon>
        <taxon>Tylenchina</taxon>
        <taxon>Tylenchomorpha</taxon>
        <taxon>Sphaerularioidea</taxon>
        <taxon>Anguinidae</taxon>
        <taxon>Anguininae</taxon>
        <taxon>Ditylenchus</taxon>
    </lineage>
</organism>
<dbReference type="InterPro" id="IPR053041">
    <property type="entry name" value="Transglut-like_Superfamily_Mod"/>
</dbReference>
<proteinExistence type="predicted"/>
<dbReference type="WBParaSite" id="jg12165">
    <property type="protein sequence ID" value="jg12165"/>
    <property type="gene ID" value="jg12165"/>
</dbReference>
<keyword evidence="1" id="KW-1185">Reference proteome</keyword>
<evidence type="ECO:0000313" key="1">
    <source>
        <dbReference type="Proteomes" id="UP000887574"/>
    </source>
</evidence>
<name>A0A915CSK2_9BILA</name>
<dbReference type="AlphaFoldDB" id="A0A915CSK2"/>
<accession>A0A915CSK2</accession>
<dbReference type="PANTHER" id="PTHR47020:SF1">
    <property type="entry name" value="HILLARIN"/>
    <property type="match status" value="1"/>
</dbReference>
<evidence type="ECO:0000313" key="2">
    <source>
        <dbReference type="WBParaSite" id="jg12165"/>
    </source>
</evidence>
<sequence>MNEKAAGIKFRGSLTTKCSVILSSYTTPPLPPSCSKRHIYTDTSVFEQIDQIAVSVAQSEVTTFTELIRTLTVGARSDVDKARSIYRWIL</sequence>
<protein>
    <submittedName>
        <fullName evidence="2">Uncharacterized protein</fullName>
    </submittedName>
</protein>